<dbReference type="Proteomes" id="UP000308768">
    <property type="component" value="Unassembled WGS sequence"/>
</dbReference>
<keyword evidence="7" id="KW-0539">Nucleus</keyword>
<feature type="region of interest" description="Disordered" evidence="10">
    <location>
        <begin position="228"/>
        <end position="300"/>
    </location>
</feature>
<evidence type="ECO:0000256" key="8">
    <source>
        <dbReference type="ARBA" id="ARBA00023306"/>
    </source>
</evidence>
<comment type="similarity">
    <text evidence="3">Belongs to the borealin family.</text>
</comment>
<feature type="domain" description="Borealin N-terminal" evidence="11">
    <location>
        <begin position="29"/>
        <end position="83"/>
    </location>
</feature>
<evidence type="ECO:0000313" key="12">
    <source>
        <dbReference type="EMBL" id="TKA73322.1"/>
    </source>
</evidence>
<evidence type="ECO:0000256" key="10">
    <source>
        <dbReference type="SAM" id="MobiDB-lite"/>
    </source>
</evidence>
<feature type="region of interest" description="Disordered" evidence="10">
    <location>
        <begin position="92"/>
        <end position="186"/>
    </location>
</feature>
<dbReference type="STRING" id="331657.A0A4U0X9M2"/>
<reference evidence="12 13" key="1">
    <citation type="submission" date="2017-03" db="EMBL/GenBank/DDBJ databases">
        <title>Genomes of endolithic fungi from Antarctica.</title>
        <authorList>
            <person name="Coleine C."/>
            <person name="Masonjones S."/>
            <person name="Stajich J.E."/>
        </authorList>
    </citation>
    <scope>NUCLEOTIDE SEQUENCE [LARGE SCALE GENOMIC DNA]</scope>
    <source>
        <strain evidence="12 13">CCFEE 5187</strain>
    </source>
</reference>
<evidence type="ECO:0000256" key="9">
    <source>
        <dbReference type="ARBA" id="ARBA00023328"/>
    </source>
</evidence>
<sequence>MQPQTLAVEPASTPERSPSKRRAIITHAQKQALIDNLQLEITERARKLRAQYALQAQGLRARLEMRVNRIPQALRKTNIHELMMKCSEQATAPTTAAPATVKVLPYPSQSRGTKRQSTDISADDKENAPLDLSLPKKRAKTSTTTAATANTRATRTASRTINKPNPSQVLSPKSNNSRTLLRSPVRPVLSPTKSFLARPVSPLKPLTTTTSTNATAACAASHAAPTAASTVTAAPPPPAKPAARTASRQAVQAAQPRGKRAQPPKHKRGSSASDSSAGTTIVTKPAAAPAPAPPAAKRGLGSRIAGMAGAAGRKAAAAAHGAGGGAAKREAAAAAAAATGGPVAGGRVLRKRN</sequence>
<dbReference type="GO" id="GO:0051301">
    <property type="term" value="P:cell division"/>
    <property type="evidence" value="ECO:0007669"/>
    <property type="project" value="UniProtKB-KW"/>
</dbReference>
<protein>
    <recommendedName>
        <fullName evidence="11">Borealin N-terminal domain-containing protein</fullName>
    </recommendedName>
</protein>
<dbReference type="GO" id="GO:0000070">
    <property type="term" value="P:mitotic sister chromatid segregation"/>
    <property type="evidence" value="ECO:0007669"/>
    <property type="project" value="TreeGrafter"/>
</dbReference>
<feature type="compositionally biased region" description="Basic residues" evidence="10">
    <location>
        <begin position="257"/>
        <end position="269"/>
    </location>
</feature>
<evidence type="ECO:0000256" key="2">
    <source>
        <dbReference type="ARBA" id="ARBA00004584"/>
    </source>
</evidence>
<dbReference type="GO" id="GO:0005634">
    <property type="term" value="C:nucleus"/>
    <property type="evidence" value="ECO:0007669"/>
    <property type="project" value="UniProtKB-SubCell"/>
</dbReference>
<dbReference type="PANTHER" id="PTHR16040">
    <property type="entry name" value="AUSTRALIN, ISOFORM A-RELATED"/>
    <property type="match status" value="1"/>
</dbReference>
<dbReference type="AlphaFoldDB" id="A0A4U0X9M2"/>
<organism evidence="12 13">
    <name type="scientific">Cryomyces minteri</name>
    <dbReference type="NCBI Taxonomy" id="331657"/>
    <lineage>
        <taxon>Eukaryota</taxon>
        <taxon>Fungi</taxon>
        <taxon>Dikarya</taxon>
        <taxon>Ascomycota</taxon>
        <taxon>Pezizomycotina</taxon>
        <taxon>Dothideomycetes</taxon>
        <taxon>Dothideomycetes incertae sedis</taxon>
        <taxon>Cryomyces</taxon>
    </lineage>
</organism>
<feature type="compositionally biased region" description="Low complexity" evidence="10">
    <location>
        <begin position="141"/>
        <end position="160"/>
    </location>
</feature>
<dbReference type="GO" id="GO:0000775">
    <property type="term" value="C:chromosome, centromeric region"/>
    <property type="evidence" value="ECO:0007669"/>
    <property type="project" value="UniProtKB-SubCell"/>
</dbReference>
<dbReference type="GO" id="GO:0051233">
    <property type="term" value="C:spindle midzone"/>
    <property type="evidence" value="ECO:0007669"/>
    <property type="project" value="TreeGrafter"/>
</dbReference>
<dbReference type="PANTHER" id="PTHR16040:SF7">
    <property type="entry name" value="AUSTRALIN, ISOFORM A-RELATED"/>
    <property type="match status" value="1"/>
</dbReference>
<dbReference type="InterPro" id="IPR018851">
    <property type="entry name" value="Borealin_N"/>
</dbReference>
<evidence type="ECO:0000259" key="11">
    <source>
        <dbReference type="Pfam" id="PF10444"/>
    </source>
</evidence>
<accession>A0A4U0X9M2</accession>
<feature type="compositionally biased region" description="Polar residues" evidence="10">
    <location>
        <begin position="161"/>
        <end position="180"/>
    </location>
</feature>
<evidence type="ECO:0000256" key="5">
    <source>
        <dbReference type="ARBA" id="ARBA00022618"/>
    </source>
</evidence>
<dbReference type="Pfam" id="PF10444">
    <property type="entry name" value="Nbl1_Borealin_N"/>
    <property type="match status" value="1"/>
</dbReference>
<gene>
    <name evidence="12" type="ORF">B0A49_03131</name>
</gene>
<dbReference type="OrthoDB" id="2392550at2759"/>
<keyword evidence="8" id="KW-0131">Cell cycle</keyword>
<name>A0A4U0X9M2_9PEZI</name>
<comment type="caution">
    <text evidence="12">The sequence shown here is derived from an EMBL/GenBank/DDBJ whole genome shotgun (WGS) entry which is preliminary data.</text>
</comment>
<keyword evidence="4" id="KW-0158">Chromosome</keyword>
<comment type="subcellular location">
    <subcellularLocation>
        <location evidence="2">Chromosome</location>
        <location evidence="2">Centromere</location>
    </subcellularLocation>
    <subcellularLocation>
        <location evidence="1">Nucleus</location>
    </subcellularLocation>
</comment>
<evidence type="ECO:0000256" key="6">
    <source>
        <dbReference type="ARBA" id="ARBA00022776"/>
    </source>
</evidence>
<evidence type="ECO:0000256" key="3">
    <source>
        <dbReference type="ARBA" id="ARBA00009914"/>
    </source>
</evidence>
<keyword evidence="13" id="KW-1185">Reference proteome</keyword>
<dbReference type="EMBL" id="NAJN01000441">
    <property type="protein sequence ID" value="TKA73322.1"/>
    <property type="molecule type" value="Genomic_DNA"/>
</dbReference>
<evidence type="ECO:0000256" key="7">
    <source>
        <dbReference type="ARBA" id="ARBA00023242"/>
    </source>
</evidence>
<evidence type="ECO:0000313" key="13">
    <source>
        <dbReference type="Proteomes" id="UP000308768"/>
    </source>
</evidence>
<feature type="compositionally biased region" description="Low complexity" evidence="10">
    <location>
        <begin position="270"/>
        <end position="287"/>
    </location>
</feature>
<keyword evidence="5" id="KW-0132">Cell division</keyword>
<evidence type="ECO:0000256" key="1">
    <source>
        <dbReference type="ARBA" id="ARBA00004123"/>
    </source>
</evidence>
<proteinExistence type="inferred from homology"/>
<evidence type="ECO:0000256" key="4">
    <source>
        <dbReference type="ARBA" id="ARBA00022454"/>
    </source>
</evidence>
<dbReference type="GO" id="GO:0032133">
    <property type="term" value="C:chromosome passenger complex"/>
    <property type="evidence" value="ECO:0007669"/>
    <property type="project" value="TreeGrafter"/>
</dbReference>
<keyword evidence="6" id="KW-0498">Mitosis</keyword>
<dbReference type="InterPro" id="IPR018867">
    <property type="entry name" value="Cell_div_borealin"/>
</dbReference>
<keyword evidence="9" id="KW-0137">Centromere</keyword>